<comment type="subcellular location">
    <subcellularLocation>
        <location evidence="1">Virion</location>
    </subcellularLocation>
</comment>
<feature type="region of interest" description="Disordered" evidence="5">
    <location>
        <begin position="1"/>
        <end position="51"/>
    </location>
</feature>
<dbReference type="AlphaFoldDB" id="A0A918X1F6"/>
<proteinExistence type="predicted"/>
<dbReference type="EMBL" id="BMVC01000010">
    <property type="protein sequence ID" value="GHD03409.1"/>
    <property type="molecule type" value="Genomic_DNA"/>
</dbReference>
<dbReference type="SUPFAM" id="SSF56563">
    <property type="entry name" value="Major capsid protein gp5"/>
    <property type="match status" value="1"/>
</dbReference>
<dbReference type="GO" id="GO:0006508">
    <property type="term" value="P:proteolysis"/>
    <property type="evidence" value="ECO:0007669"/>
    <property type="project" value="UniProtKB-KW"/>
</dbReference>
<evidence type="ECO:0000259" key="6">
    <source>
        <dbReference type="Pfam" id="PF04586"/>
    </source>
</evidence>
<evidence type="ECO:0000313" key="7">
    <source>
        <dbReference type="EMBL" id="GHD03409.1"/>
    </source>
</evidence>
<dbReference type="Gene3D" id="3.30.2320.10">
    <property type="entry name" value="hypothetical protein PF0899 domain"/>
    <property type="match status" value="1"/>
</dbReference>
<reference evidence="7" key="2">
    <citation type="submission" date="2020-09" db="EMBL/GenBank/DDBJ databases">
        <authorList>
            <person name="Sun Q."/>
            <person name="Ohkuma M."/>
        </authorList>
    </citation>
    <scope>NUCLEOTIDE SEQUENCE</scope>
    <source>
        <strain evidence="7">JCM 4637</strain>
    </source>
</reference>
<evidence type="ECO:0000256" key="2">
    <source>
        <dbReference type="ARBA" id="ARBA00022612"/>
    </source>
</evidence>
<evidence type="ECO:0000256" key="1">
    <source>
        <dbReference type="ARBA" id="ARBA00004328"/>
    </source>
</evidence>
<dbReference type="Pfam" id="PF04586">
    <property type="entry name" value="Peptidase_S78"/>
    <property type="match status" value="1"/>
</dbReference>
<feature type="region of interest" description="Disordered" evidence="5">
    <location>
        <begin position="187"/>
        <end position="207"/>
    </location>
</feature>
<keyword evidence="2" id="KW-1188">Viral release from host cell</keyword>
<dbReference type="Pfam" id="PF25209">
    <property type="entry name" value="Phage_capsid_4"/>
    <property type="match status" value="1"/>
</dbReference>
<dbReference type="Proteomes" id="UP000638353">
    <property type="component" value="Unassembled WGS sequence"/>
</dbReference>
<evidence type="ECO:0000256" key="3">
    <source>
        <dbReference type="ARBA" id="ARBA00022670"/>
    </source>
</evidence>
<feature type="domain" description="Prohead serine protease" evidence="6">
    <location>
        <begin position="75"/>
        <end position="186"/>
    </location>
</feature>
<feature type="compositionally biased region" description="Low complexity" evidence="5">
    <location>
        <begin position="192"/>
        <end position="204"/>
    </location>
</feature>
<evidence type="ECO:0000313" key="8">
    <source>
        <dbReference type="Proteomes" id="UP000638353"/>
    </source>
</evidence>
<sequence>MILTMTTPLRAAFPPKKDEDEDQAAPPAADGPPADEDQGDEDEGKKRKVAARTVGGQILEYGVRSRPGGPFSSVTFAPGSLEFDGDDMSHVKLLRDHDTAQPLGVMTSLSDTETGADGEFRLGRHAAADEALMLAADGVLDGLSVGVEPLEWDDDADEKGVTVTRAALREVSLVALPAYSRARASRVTATGRPAMTTETPTAPETRPDADVEALVRRILAERAPAESAPLLPADGPAPTPTISAAHVVDREGYGRTLPAVVVGRERVDAADYLSASLELMVNGNAAPFERVRQVIQAATPVHETTELVPGLLPQVITGPLLDQLVVKRPVWQSLTPRTMPSGSGKFSRARVKQHTQTGEQTAEKSELVNRPMKIDLEEIAKSTYGGWVNISRQVIDWTSPGALALIVQDLTENLMADAETIATAALVAAATDKVESAYDDPAKLNAAIYQAAAKVYGANKNQNVPADRVWMSPDVWATIGAMVDGNKRPLFPALSPSNALGSLRPANPTGGDFGGLSVVVSGKLPEKTLIVGASEAIEVYEDQRGTLQAVEPSVLGVQVAAYAYYATYAPQPGELVAIGPKASGGGG</sequence>
<name>A0A918X1F6_9ACTN</name>
<evidence type="ECO:0000256" key="4">
    <source>
        <dbReference type="ARBA" id="ARBA00022801"/>
    </source>
</evidence>
<keyword evidence="4" id="KW-0378">Hydrolase</keyword>
<keyword evidence="3" id="KW-0645">Protease</keyword>
<dbReference type="NCBIfam" id="TIGR01554">
    <property type="entry name" value="major_cap_HK97"/>
    <property type="match status" value="1"/>
</dbReference>
<organism evidence="7 8">
    <name type="scientific">Streptomyces finlayi</name>
    <dbReference type="NCBI Taxonomy" id="67296"/>
    <lineage>
        <taxon>Bacteria</taxon>
        <taxon>Bacillati</taxon>
        <taxon>Actinomycetota</taxon>
        <taxon>Actinomycetes</taxon>
        <taxon>Kitasatosporales</taxon>
        <taxon>Streptomycetaceae</taxon>
        <taxon>Streptomyces</taxon>
    </lineage>
</organism>
<dbReference type="InterPro" id="IPR054613">
    <property type="entry name" value="Peptidase_S78_dom"/>
</dbReference>
<dbReference type="InterPro" id="IPR024455">
    <property type="entry name" value="Phage_capsid"/>
</dbReference>
<feature type="compositionally biased region" description="Acidic residues" evidence="5">
    <location>
        <begin position="33"/>
        <end position="42"/>
    </location>
</feature>
<gene>
    <name evidence="7" type="ORF">GCM10010334_51130</name>
</gene>
<evidence type="ECO:0000256" key="5">
    <source>
        <dbReference type="SAM" id="MobiDB-lite"/>
    </source>
</evidence>
<dbReference type="RefSeq" id="WP_189825327.1">
    <property type="nucleotide sequence ID" value="NZ_BMVC01000010.1"/>
</dbReference>
<comment type="caution">
    <text evidence="7">The sequence shown here is derived from an EMBL/GenBank/DDBJ whole genome shotgun (WGS) entry which is preliminary data.</text>
</comment>
<protein>
    <recommendedName>
        <fullName evidence="6">Prohead serine protease domain-containing protein</fullName>
    </recommendedName>
</protein>
<accession>A0A918X1F6</accession>
<reference evidence="7" key="1">
    <citation type="journal article" date="2014" name="Int. J. Syst. Evol. Microbiol.">
        <title>Complete genome sequence of Corynebacterium casei LMG S-19264T (=DSM 44701T), isolated from a smear-ripened cheese.</title>
        <authorList>
            <consortium name="US DOE Joint Genome Institute (JGI-PGF)"/>
            <person name="Walter F."/>
            <person name="Albersmeier A."/>
            <person name="Kalinowski J."/>
            <person name="Ruckert C."/>
        </authorList>
    </citation>
    <scope>NUCLEOTIDE SEQUENCE</scope>
    <source>
        <strain evidence="7">JCM 4637</strain>
    </source>
</reference>
<dbReference type="GO" id="GO:0008233">
    <property type="term" value="F:peptidase activity"/>
    <property type="evidence" value="ECO:0007669"/>
    <property type="project" value="UniProtKB-KW"/>
</dbReference>